<dbReference type="SUPFAM" id="SSF51445">
    <property type="entry name" value="(Trans)glycosidases"/>
    <property type="match status" value="1"/>
</dbReference>
<evidence type="ECO:0000256" key="3">
    <source>
        <dbReference type="ARBA" id="ARBA00012595"/>
    </source>
</evidence>
<evidence type="ECO:0000313" key="15">
    <source>
        <dbReference type="EMBL" id="MCQ4615201.1"/>
    </source>
</evidence>
<keyword evidence="5 15" id="KW-0378">Hydrolase</keyword>
<dbReference type="AlphaFoldDB" id="A0ABD4TWU4"/>
<sequence length="1182" mass="130254">MKSPTYKSILGFLLTFLLVFTGGTAPEARAFQNTDVMYLTFTPDPAVEKPLTTYRVDYWAQGDNKQRQMFSSVLPNGDLYATVATKEHPLNFQVYRTDTLSLQQGEQENRIWESAVFEGVQTGNSVYAKADACSFSYKPDGPFRTGAQCALQVSFTPDPAVSESEYNLWVWYGENDGTSVPFTGKNGAGQLTAEIPSVAGHDKVNLIVRRSTAEREWAWQSKDLRDVPTTGHITIDADSSYEFTPAEEPNGLSTKVSLTVHYVRHDNNYENWNVWTWLPDEDGHRVDFTDDHTATITHENPKGIEKVGLVVRRSDPGNEWASKNSPDDLYVSDFPDGKAEIWLVEGDSTIYYSKDDVPPAPEDKCSALHSKEFNEKYFYDGELGAIYSPDKTTFRVWAPTAKSVEFVNYSDDAAATPMKRGERGTWELTLDGDKQGLEYRYRLTFENGTVNEAIDPYARAVTANGTRTVVIDAEKTAPNNWDGKRMAPFSSMRDAIIYEAHVRDLTIGPDNGITNKGKFLGLAEAGTKTQAGNLSGLDYLKSLGVTHVQLLPIYDFGSVDETGDLSFNAQYNWGYDPQNYNVPEGSYSTDPQDPNARIVELKSMISTLHDNDIRVIMDVVYNHVYTPENSPLQQTVPNYFFRMDSNCNFFDGTGVGNETASEQLMMRKYIVDSVTYWAKNYGIDGFRFDLMGIHDVETMNAVREALNEIDPSIVILGEGWEMGNHPAGVLGANQKNADKLPGIAFFNDQYRDTVKGDNFELTHTGFINGANQEHRSWDLLNNIKGAQHVRDYLGPEQSVVYNEAHDNYTMFDKLKGSMPHASDGEIAKRHTLGTATQYLANGAVFIHAGQEFLRTKSGDHNSYKSPDAVNVFDYDRAAQFAKEVQFFRDLNAFRKQYDFMRLPSYEAINSKYTHEITAEADSINTNHVGYTVKDAFAGDSDAFVYVNAASEPWQAPLPAGEYEVMIQGMDVYGEPRALSSTGEVAVPPLSIMLLRETPEPETSPNPTTSEEPSTTAKPEPSVKPSTSATAKPNPTTSEEPSTPAKPEPTTTVKSSTKAVPSPSTSVKPTTSTKSEPSTTAKPEPSVKPSTSAKPEPSTPAKPEPTTTVKSSTKAVPSPSTSVKPTTSTKSEPSTTAKPEPSVKPSTSAKPEPSTPAKPEPTTTVKSSTKAVPSPSTSVKPTT</sequence>
<evidence type="ECO:0000256" key="10">
    <source>
        <dbReference type="ARBA" id="ARBA00029618"/>
    </source>
</evidence>
<dbReference type="InterPro" id="IPR013783">
    <property type="entry name" value="Ig-like_fold"/>
</dbReference>
<dbReference type="EC" id="3.2.1.41" evidence="9"/>
<feature type="non-terminal residue" evidence="15">
    <location>
        <position position="1182"/>
    </location>
</feature>
<evidence type="ECO:0000256" key="13">
    <source>
        <dbReference type="SAM" id="MobiDB-lite"/>
    </source>
</evidence>
<comment type="caution">
    <text evidence="15">The sequence shown here is derived from an EMBL/GenBank/DDBJ whole genome shotgun (WGS) entry which is preliminary data.</text>
</comment>
<feature type="domain" description="Glycosyl hydrolase family 13 catalytic" evidence="14">
    <location>
        <begin position="530"/>
        <end position="888"/>
    </location>
</feature>
<feature type="region of interest" description="Disordered" evidence="13">
    <location>
        <begin position="997"/>
        <end position="1182"/>
    </location>
</feature>
<dbReference type="SUPFAM" id="SSF81296">
    <property type="entry name" value="E set domains"/>
    <property type="match status" value="1"/>
</dbReference>
<dbReference type="GO" id="GO:0004556">
    <property type="term" value="F:alpha-amylase activity"/>
    <property type="evidence" value="ECO:0007669"/>
    <property type="project" value="UniProtKB-EC"/>
</dbReference>
<evidence type="ECO:0000256" key="11">
    <source>
        <dbReference type="ARBA" id="ARBA00030238"/>
    </source>
</evidence>
<evidence type="ECO:0000256" key="5">
    <source>
        <dbReference type="ARBA" id="ARBA00022801"/>
    </source>
</evidence>
<keyword evidence="4" id="KW-0732">Signal</keyword>
<evidence type="ECO:0000256" key="4">
    <source>
        <dbReference type="ARBA" id="ARBA00022729"/>
    </source>
</evidence>
<dbReference type="Gene3D" id="2.60.40.1180">
    <property type="entry name" value="Golgi alpha-mannosidase II"/>
    <property type="match status" value="1"/>
</dbReference>
<dbReference type="CDD" id="cd02860">
    <property type="entry name" value="E_set_Pullulanase"/>
    <property type="match status" value="1"/>
</dbReference>
<dbReference type="InterPro" id="IPR011840">
    <property type="entry name" value="PulA_typeI"/>
</dbReference>
<keyword evidence="7 15" id="KW-0326">Glycosidase</keyword>
<evidence type="ECO:0000259" key="14">
    <source>
        <dbReference type="SMART" id="SM00642"/>
    </source>
</evidence>
<dbReference type="InterPro" id="IPR004193">
    <property type="entry name" value="Glyco_hydro_13_N"/>
</dbReference>
<dbReference type="InterPro" id="IPR013780">
    <property type="entry name" value="Glyco_hydro_b"/>
</dbReference>
<proteinExistence type="inferred from homology"/>
<feature type="compositionally biased region" description="Low complexity" evidence="13">
    <location>
        <begin position="1113"/>
        <end position="1138"/>
    </location>
</feature>
<dbReference type="CDD" id="cd11341">
    <property type="entry name" value="AmyAc_Pullulanase_LD-like"/>
    <property type="match status" value="1"/>
</dbReference>
<evidence type="ECO:0000313" key="16">
    <source>
        <dbReference type="Proteomes" id="UP001205080"/>
    </source>
</evidence>
<dbReference type="EMBL" id="JAGPYW010000023">
    <property type="protein sequence ID" value="MCQ4615201.1"/>
    <property type="molecule type" value="Genomic_DNA"/>
</dbReference>
<dbReference type="InterPro" id="IPR005323">
    <property type="entry name" value="CBM41_pullulanase"/>
</dbReference>
<dbReference type="InterPro" id="IPR017853">
    <property type="entry name" value="GH"/>
</dbReference>
<dbReference type="EC" id="3.2.1.1" evidence="3"/>
<dbReference type="Pfam" id="PF03714">
    <property type="entry name" value="PUD"/>
    <property type="match status" value="1"/>
</dbReference>
<dbReference type="RefSeq" id="WP_256001506.1">
    <property type="nucleotide sequence ID" value="NZ_JAGPYW010000023.1"/>
</dbReference>
<evidence type="ECO:0000256" key="8">
    <source>
        <dbReference type="ARBA" id="ARBA00023965"/>
    </source>
</evidence>
<reference evidence="15 16" key="1">
    <citation type="submission" date="2021-04" db="EMBL/GenBank/DDBJ databases">
        <title>Corynebacterium genitalium sp. nov. and Corynebacterium genitalium sp. nov., two new species of the genus Corynebacterium.</title>
        <authorList>
            <person name="Jaen-Luchoro D."/>
            <person name="Pinyeiro-Iglesias B."/>
            <person name="Al-Shaer S."/>
            <person name="Karlsson R."/>
            <person name="Gonzales-Siles L."/>
            <person name="Cardew S."/>
            <person name="Jensie-Markopolous S."/>
            <person name="Ohlen M."/>
            <person name="Inganas E."/>
            <person name="Moore E.R.B."/>
        </authorList>
    </citation>
    <scope>NUCLEOTIDE SEQUENCE [LARGE SCALE GENOMIC DNA]</scope>
    <source>
        <strain evidence="15 16">CCUG 55013</strain>
    </source>
</reference>
<organism evidence="15 16">
    <name type="scientific">Corynebacterium pseudogenitalium</name>
    <dbReference type="NCBI Taxonomy" id="38303"/>
    <lineage>
        <taxon>Bacteria</taxon>
        <taxon>Bacillati</taxon>
        <taxon>Actinomycetota</taxon>
        <taxon>Actinomycetes</taxon>
        <taxon>Mycobacteriales</taxon>
        <taxon>Corynebacteriaceae</taxon>
        <taxon>Corynebacterium</taxon>
    </lineage>
</organism>
<evidence type="ECO:0000256" key="12">
    <source>
        <dbReference type="ARBA" id="ARBA00031076"/>
    </source>
</evidence>
<keyword evidence="6" id="KW-0106">Calcium</keyword>
<feature type="compositionally biased region" description="Low complexity" evidence="13">
    <location>
        <begin position="1000"/>
        <end position="1019"/>
    </location>
</feature>
<feature type="compositionally biased region" description="Polar residues" evidence="13">
    <location>
        <begin position="1160"/>
        <end position="1182"/>
    </location>
</feature>
<feature type="compositionally biased region" description="Low complexity" evidence="13">
    <location>
        <begin position="1031"/>
        <end position="1082"/>
    </location>
</feature>
<dbReference type="Gene3D" id="2.60.40.1110">
    <property type="match status" value="1"/>
</dbReference>
<dbReference type="SMART" id="SM00642">
    <property type="entry name" value="Aamy"/>
    <property type="match status" value="1"/>
</dbReference>
<dbReference type="Gene3D" id="2.60.40.10">
    <property type="entry name" value="Immunoglobulins"/>
    <property type="match status" value="1"/>
</dbReference>
<evidence type="ECO:0000256" key="7">
    <source>
        <dbReference type="ARBA" id="ARBA00023295"/>
    </source>
</evidence>
<accession>A0ABD4TWU4</accession>
<dbReference type="InterPro" id="IPR006047">
    <property type="entry name" value="GH13_cat_dom"/>
</dbReference>
<dbReference type="SUPFAM" id="SSF49452">
    <property type="entry name" value="Starch-binding domain-like"/>
    <property type="match status" value="2"/>
</dbReference>
<protein>
    <recommendedName>
        <fullName evidence="11">1,4-alpha-D-glucan glucanohydrolase</fullName>
        <ecNumber evidence="3">3.2.1.1</ecNumber>
        <ecNumber evidence="9">3.2.1.41</ecNumber>
    </recommendedName>
    <alternativeName>
        <fullName evidence="10">Alpha-dextrin endo-1,6-alpha-glucosidase</fullName>
    </alternativeName>
    <alternativeName>
        <fullName evidence="12">Pullulan 6-glucanohydrolase</fullName>
    </alternativeName>
</protein>
<name>A0ABD4TWU4_9CORY</name>
<evidence type="ECO:0000256" key="1">
    <source>
        <dbReference type="ARBA" id="ARBA00000548"/>
    </source>
</evidence>
<dbReference type="CDD" id="cd10315">
    <property type="entry name" value="CBM41_pullulanase"/>
    <property type="match status" value="1"/>
</dbReference>
<dbReference type="GO" id="GO:0005975">
    <property type="term" value="P:carbohydrate metabolic process"/>
    <property type="evidence" value="ECO:0007669"/>
    <property type="project" value="UniProtKB-ARBA"/>
</dbReference>
<dbReference type="Gene3D" id="3.20.20.80">
    <property type="entry name" value="Glycosidases"/>
    <property type="match status" value="1"/>
</dbReference>
<dbReference type="Proteomes" id="UP001205080">
    <property type="component" value="Unassembled WGS sequence"/>
</dbReference>
<comment type="similarity">
    <text evidence="2">Belongs to the glycosyl hydrolase 13 family.</text>
</comment>
<dbReference type="Pfam" id="PF00128">
    <property type="entry name" value="Alpha-amylase"/>
    <property type="match status" value="1"/>
</dbReference>
<comment type="catalytic activity">
    <reaction evidence="1">
        <text>Endohydrolysis of (1-&gt;4)-alpha-D-glucosidic linkages in polysaccharides containing three or more (1-&gt;4)-alpha-linked D-glucose units.</text>
        <dbReference type="EC" id="3.2.1.1"/>
    </reaction>
</comment>
<gene>
    <name evidence="15" type="primary">pulA</name>
    <name evidence="15" type="ORF">KBX22_10785</name>
</gene>
<evidence type="ECO:0000256" key="6">
    <source>
        <dbReference type="ARBA" id="ARBA00022837"/>
    </source>
</evidence>
<dbReference type="PANTHER" id="PTHR43002">
    <property type="entry name" value="GLYCOGEN DEBRANCHING ENZYME"/>
    <property type="match status" value="1"/>
</dbReference>
<evidence type="ECO:0000256" key="2">
    <source>
        <dbReference type="ARBA" id="ARBA00008061"/>
    </source>
</evidence>
<comment type="catalytic activity">
    <reaction evidence="8">
        <text>Hydrolysis of (1-&gt;6)-alpha-D-glucosidic linkages in pullulan, amylopectin and glycogen, and in the alpha- and beta-limit dextrins of amylopectin and glycogen.</text>
        <dbReference type="EC" id="3.2.1.41"/>
    </reaction>
</comment>
<dbReference type="GO" id="GO:0051060">
    <property type="term" value="F:pullulanase activity"/>
    <property type="evidence" value="ECO:0007669"/>
    <property type="project" value="UniProtKB-EC"/>
</dbReference>
<dbReference type="NCBIfam" id="TIGR02104">
    <property type="entry name" value="pulA_typeI"/>
    <property type="match status" value="1"/>
</dbReference>
<dbReference type="InterPro" id="IPR014756">
    <property type="entry name" value="Ig_E-set"/>
</dbReference>
<dbReference type="Pfam" id="PF02922">
    <property type="entry name" value="CBM_48"/>
    <property type="match status" value="1"/>
</dbReference>
<evidence type="ECO:0000256" key="9">
    <source>
        <dbReference type="ARBA" id="ARBA00024062"/>
    </source>
</evidence>
<dbReference type="InterPro" id="IPR013784">
    <property type="entry name" value="Carb-bd-like_fold"/>
</dbReference>